<keyword evidence="8" id="KW-1185">Reference proteome</keyword>
<reference evidence="8" key="1">
    <citation type="submission" date="2017-02" db="EMBL/GenBank/DDBJ databases">
        <title>Comparative genomics and description of representatives of a novel lineage of planctomycetes thriving in anoxic sediments.</title>
        <authorList>
            <person name="Spring S."/>
            <person name="Bunk B."/>
            <person name="Sproer C."/>
            <person name="Klenk H.-P."/>
        </authorList>
    </citation>
    <scope>NUCLEOTIDE SEQUENCE [LARGE SCALE GENOMIC DNA]</scope>
    <source>
        <strain evidence="8">L21-RPul-D3</strain>
    </source>
</reference>
<keyword evidence="1" id="KW-0409">Iron storage</keyword>
<organism evidence="7 8">
    <name type="scientific">Sedimentisphaera cyanobacteriorum</name>
    <dbReference type="NCBI Taxonomy" id="1940790"/>
    <lineage>
        <taxon>Bacteria</taxon>
        <taxon>Pseudomonadati</taxon>
        <taxon>Planctomycetota</taxon>
        <taxon>Phycisphaerae</taxon>
        <taxon>Sedimentisphaerales</taxon>
        <taxon>Sedimentisphaeraceae</taxon>
        <taxon>Sedimentisphaera</taxon>
    </lineage>
</organism>
<dbReference type="GO" id="GO:0006879">
    <property type="term" value="P:intracellular iron ion homeostasis"/>
    <property type="evidence" value="ECO:0007669"/>
    <property type="project" value="UniProtKB-KW"/>
</dbReference>
<dbReference type="RefSeq" id="WP_077540033.1">
    <property type="nucleotide sequence ID" value="NZ_CP019633.1"/>
</dbReference>
<dbReference type="EMBL" id="CP019633">
    <property type="protein sequence ID" value="AQQ09437.1"/>
    <property type="molecule type" value="Genomic_DNA"/>
</dbReference>
<keyword evidence="2" id="KW-0479">Metal-binding</keyword>
<evidence type="ECO:0000256" key="2">
    <source>
        <dbReference type="ARBA" id="ARBA00022723"/>
    </source>
</evidence>
<dbReference type="STRING" id="1940790.L21SP3_01242"/>
<evidence type="ECO:0000313" key="8">
    <source>
        <dbReference type="Proteomes" id="UP000188273"/>
    </source>
</evidence>
<name>A0A1Q2HPR4_9BACT</name>
<dbReference type="GO" id="GO:0140737">
    <property type="term" value="C:encapsulin nanocompartment"/>
    <property type="evidence" value="ECO:0007669"/>
    <property type="project" value="UniProtKB-SubCell"/>
</dbReference>
<dbReference type="OrthoDB" id="9796238at2"/>
<dbReference type="NCBIfam" id="TIGR04535">
    <property type="entry name" value="ferrit_encaps"/>
    <property type="match status" value="1"/>
</dbReference>
<evidence type="ECO:0000256" key="5">
    <source>
        <dbReference type="ARBA" id="ARBA00033787"/>
    </source>
</evidence>
<protein>
    <recommendedName>
        <fullName evidence="9">Ferritin</fullName>
    </recommendedName>
</protein>
<sequence>MALESLHEPVENLPEQILEERRAISSLMEELEAAHWYGERASCAKDPELKEILEHNRNEELEHAAMLTEWLRRKISAFNEELQTYLNTTAPITQIEDAEEGGGEDQPAGSDGSSLNIGSMKNGG</sequence>
<dbReference type="InterPro" id="IPR054581">
    <property type="entry name" value="EncFtn-like"/>
</dbReference>
<evidence type="ECO:0000256" key="1">
    <source>
        <dbReference type="ARBA" id="ARBA00022434"/>
    </source>
</evidence>
<keyword evidence="3" id="KW-0408">Iron</keyword>
<evidence type="ECO:0000256" key="6">
    <source>
        <dbReference type="SAM" id="MobiDB-lite"/>
    </source>
</evidence>
<feature type="compositionally biased region" description="Polar residues" evidence="6">
    <location>
        <begin position="111"/>
        <end position="124"/>
    </location>
</feature>
<dbReference type="GO" id="GO:0046872">
    <property type="term" value="F:metal ion binding"/>
    <property type="evidence" value="ECO:0007669"/>
    <property type="project" value="UniProtKB-KW"/>
</dbReference>
<dbReference type="Gene3D" id="6.10.140.1960">
    <property type="match status" value="1"/>
</dbReference>
<dbReference type="AlphaFoldDB" id="A0A1Q2HPR4"/>
<proteinExistence type="predicted"/>
<accession>A0A1Q2HPR4</accession>
<dbReference type="InterPro" id="IPR030907">
    <property type="entry name" value="Ferrit_encaps"/>
</dbReference>
<feature type="region of interest" description="Disordered" evidence="6">
    <location>
        <begin position="92"/>
        <end position="124"/>
    </location>
</feature>
<evidence type="ECO:0008006" key="9">
    <source>
        <dbReference type="Google" id="ProtNLM"/>
    </source>
</evidence>
<evidence type="ECO:0000256" key="4">
    <source>
        <dbReference type="ARBA" id="ARBA00033738"/>
    </source>
</evidence>
<comment type="subcellular location">
    <subcellularLocation>
        <location evidence="4">Encapsulin nanocompartment</location>
    </subcellularLocation>
</comment>
<dbReference type="CDD" id="cd00657">
    <property type="entry name" value="Ferritin_like"/>
    <property type="match status" value="1"/>
</dbReference>
<gene>
    <name evidence="7" type="ORF">L21SP3_01242</name>
</gene>
<evidence type="ECO:0000256" key="3">
    <source>
        <dbReference type="ARBA" id="ARBA00023004"/>
    </source>
</evidence>
<keyword evidence="5" id="KW-1284">Encapsulin nanocompartment</keyword>
<dbReference type="GO" id="GO:0004322">
    <property type="term" value="F:ferroxidase activity"/>
    <property type="evidence" value="ECO:0007669"/>
    <property type="project" value="InterPro"/>
</dbReference>
<dbReference type="Pfam" id="PF22277">
    <property type="entry name" value="EncFtn-like"/>
    <property type="match status" value="1"/>
</dbReference>
<dbReference type="SUPFAM" id="SSF47240">
    <property type="entry name" value="Ferritin-like"/>
    <property type="match status" value="1"/>
</dbReference>
<dbReference type="Proteomes" id="UP000188273">
    <property type="component" value="Chromosome"/>
</dbReference>
<evidence type="ECO:0000313" key="7">
    <source>
        <dbReference type="EMBL" id="AQQ09437.1"/>
    </source>
</evidence>
<dbReference type="KEGG" id="pbu:L21SP3_01242"/>
<dbReference type="InterPro" id="IPR009078">
    <property type="entry name" value="Ferritin-like_SF"/>
</dbReference>